<gene>
    <name evidence="1" type="ORF">A2527_12590</name>
</gene>
<sequence>MATKKMVNQQKARNGVLFVGCLSIMMLSILCEPNLIYGEPQGYFVSMVSPWGKQEIKKVSSDKSAEFQSGFGFTLGYLFLSSKDPGFGWGLVSEVSDTTFTNQIVKAQSTRYNNSDLGQLRETGMSGLAMGNYFFKSESTHTTSVFLGYKTGLYRYKTDAYFTNGNDRSGACAEAVNDNLTDQIKNSCTHVNSEFRQQISSVAYGFESNFHDAFPLRFLFTVLQPLTLSLEDMSYYHGYKYDINILYLF</sequence>
<accession>A0A1F6GE10</accession>
<protein>
    <submittedName>
        <fullName evidence="1">Uncharacterized protein</fullName>
    </submittedName>
</protein>
<reference evidence="1 2" key="1">
    <citation type="journal article" date="2016" name="Nat. Commun.">
        <title>Thousands of microbial genomes shed light on interconnected biogeochemical processes in an aquifer system.</title>
        <authorList>
            <person name="Anantharaman K."/>
            <person name="Brown C.T."/>
            <person name="Hug L.A."/>
            <person name="Sharon I."/>
            <person name="Castelle C.J."/>
            <person name="Probst A.J."/>
            <person name="Thomas B.C."/>
            <person name="Singh A."/>
            <person name="Wilkins M.J."/>
            <person name="Karaoz U."/>
            <person name="Brodie E.L."/>
            <person name="Williams K.H."/>
            <person name="Hubbard S.S."/>
            <person name="Banfield J.F."/>
        </authorList>
    </citation>
    <scope>NUCLEOTIDE SEQUENCE [LARGE SCALE GENOMIC DNA]</scope>
</reference>
<dbReference type="EMBL" id="MFNE01000015">
    <property type="protein sequence ID" value="OGG96337.1"/>
    <property type="molecule type" value="Genomic_DNA"/>
</dbReference>
<comment type="caution">
    <text evidence="1">The sequence shown here is derived from an EMBL/GenBank/DDBJ whole genome shotgun (WGS) entry which is preliminary data.</text>
</comment>
<dbReference type="AlphaFoldDB" id="A0A1F6GE10"/>
<name>A0A1F6GE10_9PROT</name>
<evidence type="ECO:0000313" key="1">
    <source>
        <dbReference type="EMBL" id="OGG96337.1"/>
    </source>
</evidence>
<organism evidence="1 2">
    <name type="scientific">Candidatus Lambdaproteobacteria bacterium RIFOXYD2_FULL_50_16</name>
    <dbReference type="NCBI Taxonomy" id="1817772"/>
    <lineage>
        <taxon>Bacteria</taxon>
        <taxon>Pseudomonadati</taxon>
        <taxon>Pseudomonadota</taxon>
        <taxon>Candidatus Lambdaproteobacteria</taxon>
    </lineage>
</organism>
<evidence type="ECO:0000313" key="2">
    <source>
        <dbReference type="Proteomes" id="UP000178449"/>
    </source>
</evidence>
<dbReference type="Proteomes" id="UP000178449">
    <property type="component" value="Unassembled WGS sequence"/>
</dbReference>
<proteinExistence type="predicted"/>